<dbReference type="EMBL" id="CM001237">
    <property type="protein sequence ID" value="EHA46350.1"/>
    <property type="molecule type" value="Genomic_DNA"/>
</dbReference>
<dbReference type="Proteomes" id="UP000009058">
    <property type="component" value="Chromosome 7"/>
</dbReference>
<organism evidence="1 2">
    <name type="scientific">Pyricularia oryzae (strain 70-15 / ATCC MYA-4617 / FGSC 8958)</name>
    <name type="common">Rice blast fungus</name>
    <name type="synonym">Magnaporthe oryzae</name>
    <dbReference type="NCBI Taxonomy" id="242507"/>
    <lineage>
        <taxon>Eukaryota</taxon>
        <taxon>Fungi</taxon>
        <taxon>Dikarya</taxon>
        <taxon>Ascomycota</taxon>
        <taxon>Pezizomycotina</taxon>
        <taxon>Sordariomycetes</taxon>
        <taxon>Sordariomycetidae</taxon>
        <taxon>Magnaporthales</taxon>
        <taxon>Pyriculariaceae</taxon>
        <taxon>Pyricularia</taxon>
    </lineage>
</organism>
<name>G4NJD4_PYRO7</name>
<dbReference type="GeneID" id="12984889"/>
<keyword evidence="2" id="KW-1185">Reference proteome</keyword>
<accession>G4NJD4</accession>
<reference key="2">
    <citation type="submission" date="2011-05" db="EMBL/GenBank/DDBJ databases">
        <title>The Genome Sequence of Magnaporthe oryzae 70-15.</title>
        <authorList>
            <consortium name="The Broad Institute Genome Sequencing Platform"/>
            <person name="Ma L.-J."/>
            <person name="Dead R."/>
            <person name="Young S.K."/>
            <person name="Zeng Q."/>
            <person name="Gargeya S."/>
            <person name="Fitzgerald M."/>
            <person name="Haas B."/>
            <person name="Abouelleil A."/>
            <person name="Alvarado L."/>
            <person name="Arachchi H.M."/>
            <person name="Berlin A."/>
            <person name="Brown A."/>
            <person name="Chapman S.B."/>
            <person name="Chen Z."/>
            <person name="Dunbar C."/>
            <person name="Freedman E."/>
            <person name="Gearin G."/>
            <person name="Gellesch M."/>
            <person name="Goldberg J."/>
            <person name="Griggs A."/>
            <person name="Gujja S."/>
            <person name="Heiman D."/>
            <person name="Howarth C."/>
            <person name="Larson L."/>
            <person name="Lui A."/>
            <person name="MacDonald P.J.P."/>
            <person name="Mehta T."/>
            <person name="Montmayeur A."/>
            <person name="Murphy C."/>
            <person name="Neiman D."/>
            <person name="Pearson M."/>
            <person name="Priest M."/>
            <person name="Roberts A."/>
            <person name="Saif S."/>
            <person name="Shea T."/>
            <person name="Shenoy N."/>
            <person name="Sisk P."/>
            <person name="Stolte C."/>
            <person name="Sykes S."/>
            <person name="Yandava C."/>
            <person name="Wortman J."/>
            <person name="Nusbaum C."/>
            <person name="Birren B."/>
        </authorList>
    </citation>
    <scope>NUCLEOTIDE SEQUENCE</scope>
    <source>
        <strain>70-15</strain>
    </source>
</reference>
<evidence type="ECO:0000313" key="1">
    <source>
        <dbReference type="EMBL" id="EHA46350.1"/>
    </source>
</evidence>
<evidence type="ECO:0000313" key="2">
    <source>
        <dbReference type="Proteomes" id="UP000009058"/>
    </source>
</evidence>
<protein>
    <submittedName>
        <fullName evidence="1">Uncharacterized protein</fullName>
    </submittedName>
</protein>
<dbReference type="VEuPathDB" id="FungiDB:MGG_17995"/>
<dbReference type="KEGG" id="mgr:MGG_17995"/>
<dbReference type="AlphaFoldDB" id="G4NJD4"/>
<gene>
    <name evidence="1" type="ORF">MGG_17995</name>
</gene>
<dbReference type="InParanoid" id="G4NJD4"/>
<sequence>MFSKAYGNPSTDVAELATTIRLTASPVVEVDQPISTRSLNTQVPFADSYHRGLGEPVEGILTPWSRGSFGLVGSPCLQMTPGQHSQPLIERRCFSDDELCLRSACHHHVCYGW</sequence>
<proteinExistence type="predicted"/>
<dbReference type="HOGENOM" id="CLU_2134024_0_0_1"/>
<dbReference type="RefSeq" id="XP_003721093.1">
    <property type="nucleotide sequence ID" value="XM_003721045.1"/>
</dbReference>
<reference evidence="1 2" key="1">
    <citation type="journal article" date="2005" name="Nature">
        <title>The genome sequence of the rice blast fungus Magnaporthe grisea.</title>
        <authorList>
            <person name="Dean R.A."/>
            <person name="Talbot N.J."/>
            <person name="Ebbole D.J."/>
            <person name="Farman M.L."/>
            <person name="Mitchell T.K."/>
            <person name="Orbach M.J."/>
            <person name="Thon M."/>
            <person name="Kulkarni R."/>
            <person name="Xu J.R."/>
            <person name="Pan H."/>
            <person name="Read N.D."/>
            <person name="Lee Y.H."/>
            <person name="Carbone I."/>
            <person name="Brown D."/>
            <person name="Oh Y.Y."/>
            <person name="Donofrio N."/>
            <person name="Jeong J.S."/>
            <person name="Soanes D.M."/>
            <person name="Djonovic S."/>
            <person name="Kolomiets E."/>
            <person name="Rehmeyer C."/>
            <person name="Li W."/>
            <person name="Harding M."/>
            <person name="Kim S."/>
            <person name="Lebrun M.H."/>
            <person name="Bohnert H."/>
            <person name="Coughlan S."/>
            <person name="Butler J."/>
            <person name="Calvo S."/>
            <person name="Ma L.J."/>
            <person name="Nicol R."/>
            <person name="Purcell S."/>
            <person name="Nusbaum C."/>
            <person name="Galagan J.E."/>
            <person name="Birren B.W."/>
        </authorList>
    </citation>
    <scope>NUCLEOTIDE SEQUENCE [LARGE SCALE GENOMIC DNA]</scope>
    <source>
        <strain evidence="2">70-15 / ATCC MYA-4617 / FGSC 8958</strain>
    </source>
</reference>